<dbReference type="Proteomes" id="UP000040453">
    <property type="component" value="Unassembled WGS sequence"/>
</dbReference>
<keyword evidence="2" id="KW-1185">Reference proteome</keyword>
<dbReference type="SUPFAM" id="SSF56784">
    <property type="entry name" value="HAD-like"/>
    <property type="match status" value="1"/>
</dbReference>
<sequence>MKPKAILLDLDGTLLTNEKVISPRTKKVLMAAQRQGIQLVLASGRPSKGMEDVANELEMSAYQGLIVSYNGARVVECETGKELFSQPLPVKYTKAVLEHLRKFTVKTMIDRDDYLYVEDVYDNVIHYEGEAINIIRYEARGAGLKLCEVDDLADFVDFPVHKILVAGEQDYLQAHYQQMQEPFQGEVTAAFSAPFYFEFTDKDIDKANAIEQSLSSLGVAAKDTIAFGDGQNDYTMLQYAGRSIAMGNAKDELKRAADEITLTNEEDGIAVVLEKLIDE</sequence>
<dbReference type="AlphaFoldDB" id="A0A0A1MQW0"/>
<dbReference type="SFLD" id="SFLDS00003">
    <property type="entry name" value="Haloacid_Dehalogenase"/>
    <property type="match status" value="1"/>
</dbReference>
<proteinExistence type="predicted"/>
<name>A0A0A1MQW0_9BACI</name>
<dbReference type="GO" id="GO:0016791">
    <property type="term" value="F:phosphatase activity"/>
    <property type="evidence" value="ECO:0007669"/>
    <property type="project" value="UniProtKB-ARBA"/>
</dbReference>
<evidence type="ECO:0000313" key="2">
    <source>
        <dbReference type="Proteomes" id="UP000040453"/>
    </source>
</evidence>
<dbReference type="InterPro" id="IPR023214">
    <property type="entry name" value="HAD_sf"/>
</dbReference>
<dbReference type="SFLD" id="SFLDG01140">
    <property type="entry name" value="C2.B:_Phosphomannomutase_and_P"/>
    <property type="match status" value="1"/>
</dbReference>
<dbReference type="OrthoDB" id="9790031at2"/>
<dbReference type="SFLD" id="SFLDG01144">
    <property type="entry name" value="C2.B.4:_PGP_Like"/>
    <property type="match status" value="1"/>
</dbReference>
<dbReference type="NCBIfam" id="TIGR01484">
    <property type="entry name" value="HAD-SF-IIB"/>
    <property type="match status" value="1"/>
</dbReference>
<reference evidence="1 2" key="1">
    <citation type="submission" date="2014-11" db="EMBL/GenBank/DDBJ databases">
        <authorList>
            <person name="Urmite Genomes Urmite Genomes"/>
        </authorList>
    </citation>
    <scope>NUCLEOTIDE SEQUENCE [LARGE SCALE GENOMIC DNA]</scope>
    <source>
        <strain evidence="1 2">Oc5</strain>
    </source>
</reference>
<dbReference type="EMBL" id="CDGG01000001">
    <property type="protein sequence ID" value="CEI82022.1"/>
    <property type="molecule type" value="Genomic_DNA"/>
</dbReference>
<dbReference type="Pfam" id="PF08282">
    <property type="entry name" value="Hydrolase_3"/>
    <property type="match status" value="1"/>
</dbReference>
<accession>A0A0A1MQW0</accession>
<dbReference type="GO" id="GO:0005829">
    <property type="term" value="C:cytosol"/>
    <property type="evidence" value="ECO:0007669"/>
    <property type="project" value="TreeGrafter"/>
</dbReference>
<dbReference type="PROSITE" id="PS01229">
    <property type="entry name" value="COF_2"/>
    <property type="match status" value="1"/>
</dbReference>
<dbReference type="RefSeq" id="WP_042531560.1">
    <property type="nucleotide sequence ID" value="NZ_CAXOIH010000006.1"/>
</dbReference>
<dbReference type="CDD" id="cd07516">
    <property type="entry name" value="HAD_Pase"/>
    <property type="match status" value="1"/>
</dbReference>
<dbReference type="PROSITE" id="PS01228">
    <property type="entry name" value="COF_1"/>
    <property type="match status" value="1"/>
</dbReference>
<dbReference type="Gene3D" id="3.40.50.1000">
    <property type="entry name" value="HAD superfamily/HAD-like"/>
    <property type="match status" value="1"/>
</dbReference>
<dbReference type="InterPro" id="IPR036412">
    <property type="entry name" value="HAD-like_sf"/>
</dbReference>
<evidence type="ECO:0000313" key="1">
    <source>
        <dbReference type="EMBL" id="CEI82022.1"/>
    </source>
</evidence>
<dbReference type="STRING" id="545501.BN997_01877"/>
<dbReference type="PANTHER" id="PTHR10000:SF8">
    <property type="entry name" value="HAD SUPERFAMILY HYDROLASE-LIKE, TYPE 3"/>
    <property type="match status" value="1"/>
</dbReference>
<organism evidence="1 2">
    <name type="scientific">Oceanobacillus oncorhynchi</name>
    <dbReference type="NCBI Taxonomy" id="545501"/>
    <lineage>
        <taxon>Bacteria</taxon>
        <taxon>Bacillati</taxon>
        <taxon>Bacillota</taxon>
        <taxon>Bacilli</taxon>
        <taxon>Bacillales</taxon>
        <taxon>Bacillaceae</taxon>
        <taxon>Oceanobacillus</taxon>
    </lineage>
</organism>
<dbReference type="InterPro" id="IPR000150">
    <property type="entry name" value="Cof"/>
</dbReference>
<dbReference type="PANTHER" id="PTHR10000">
    <property type="entry name" value="PHOSPHOSERINE PHOSPHATASE"/>
    <property type="match status" value="1"/>
</dbReference>
<dbReference type="InterPro" id="IPR006379">
    <property type="entry name" value="HAD-SF_hydro_IIB"/>
</dbReference>
<dbReference type="Gene3D" id="3.30.1240.10">
    <property type="match status" value="1"/>
</dbReference>
<protein>
    <submittedName>
        <fullName evidence="1">Putative phosphatase</fullName>
    </submittedName>
</protein>
<gene>
    <name evidence="1" type="ORF">BN997_01877</name>
</gene>
<dbReference type="NCBIfam" id="TIGR00099">
    <property type="entry name" value="Cof-subfamily"/>
    <property type="match status" value="1"/>
</dbReference>
<dbReference type="GO" id="GO:0000287">
    <property type="term" value="F:magnesium ion binding"/>
    <property type="evidence" value="ECO:0007669"/>
    <property type="project" value="TreeGrafter"/>
</dbReference>